<dbReference type="InterPro" id="IPR042099">
    <property type="entry name" value="ANL_N_sf"/>
</dbReference>
<dbReference type="RefSeq" id="WP_123713920.1">
    <property type="nucleotide sequence ID" value="NZ_RKHR01000008.1"/>
</dbReference>
<dbReference type="GO" id="GO:0005524">
    <property type="term" value="F:ATP binding"/>
    <property type="evidence" value="ECO:0007669"/>
    <property type="project" value="UniProtKB-KW"/>
</dbReference>
<evidence type="ECO:0000259" key="5">
    <source>
        <dbReference type="Pfam" id="PF00501"/>
    </source>
</evidence>
<dbReference type="PROSITE" id="PS00455">
    <property type="entry name" value="AMP_BINDING"/>
    <property type="match status" value="1"/>
</dbReference>
<keyword evidence="3" id="KW-0547">Nucleotide-binding</keyword>
<dbReference type="Gene3D" id="3.40.50.12780">
    <property type="entry name" value="N-terminal domain of ligase-like"/>
    <property type="match status" value="1"/>
</dbReference>
<reference evidence="7 8" key="1">
    <citation type="submission" date="2018-11" db="EMBL/GenBank/DDBJ databases">
        <title>Genomic Encyclopedia of Type Strains, Phase IV (KMG-IV): sequencing the most valuable type-strain genomes for metagenomic binning, comparative biology and taxonomic classification.</title>
        <authorList>
            <person name="Goeker M."/>
        </authorList>
    </citation>
    <scope>NUCLEOTIDE SEQUENCE [LARGE SCALE GENOMIC DNA]</scope>
    <source>
        <strain evidence="7 8">DSM 100316</strain>
    </source>
</reference>
<accession>A0A3N2DDR7</accession>
<dbReference type="NCBIfam" id="TIGR01217">
    <property type="entry name" value="ac_ac_CoA_syn"/>
    <property type="match status" value="1"/>
</dbReference>
<dbReference type="SUPFAM" id="SSF56801">
    <property type="entry name" value="Acetyl-CoA synthetase-like"/>
    <property type="match status" value="1"/>
</dbReference>
<dbReference type="InterPro" id="IPR005914">
    <property type="entry name" value="Acac_CoA_synth"/>
</dbReference>
<protein>
    <submittedName>
        <fullName evidence="7">Acetoacetyl-CoA synthetase</fullName>
    </submittedName>
</protein>
<dbReference type="Proteomes" id="UP000275394">
    <property type="component" value="Unassembled WGS sequence"/>
</dbReference>
<keyword evidence="8" id="KW-1185">Reference proteome</keyword>
<dbReference type="GO" id="GO:0030729">
    <property type="term" value="F:acetoacetate-CoA ligase activity"/>
    <property type="evidence" value="ECO:0007669"/>
    <property type="project" value="InterPro"/>
</dbReference>
<evidence type="ECO:0000259" key="6">
    <source>
        <dbReference type="Pfam" id="PF13193"/>
    </source>
</evidence>
<evidence type="ECO:0000313" key="7">
    <source>
        <dbReference type="EMBL" id="ROR97923.1"/>
    </source>
</evidence>
<comment type="similarity">
    <text evidence="1">Belongs to the ATP-dependent AMP-binding enzyme family.</text>
</comment>
<dbReference type="OrthoDB" id="9803968at2"/>
<feature type="domain" description="AMP-dependent synthetase/ligase" evidence="5">
    <location>
        <begin position="96"/>
        <end position="468"/>
    </location>
</feature>
<dbReference type="PANTHER" id="PTHR42921">
    <property type="entry name" value="ACETOACETYL-COA SYNTHETASE"/>
    <property type="match status" value="1"/>
</dbReference>
<evidence type="ECO:0000256" key="4">
    <source>
        <dbReference type="ARBA" id="ARBA00022840"/>
    </source>
</evidence>
<sequence length="655" mass="71880">MRETAEPLWGPSAARVQASAMRRFQFRLREQLEGDDYAALHRWSVEQREAFWSALWDFAAIVGDKGAPPLLCQGDRLPGSSWFPRASLNYAENLLRRRDDHPALVARLEDGQRQTLSYAQLYRRVAGLGAAMRAEGVVAGDRVAAFVPNVADAVVAMLATASIGAVWSSCSPDFGVQGLLDRFGQIEPKLLFTADGYYYNGRRHDSLARVREILPSLPSVERVVVLPVLGVGDVAEIASARLIDDYIVHEVEVCEFNRLPFDHPLFILYSSGTTGRPKCIVHGAGGTLLEHQKEHLLHTDIGPDDVFFYFSTCGWMMWNWQLSGLATGCTLLLYDGSPTYPQLDSLLGLVDAEGITVFGCSARYIATLQRAEVDCRGRLPLTTLQTVLSTGSPLAAESFRYVYRAWKPDLLLSSISGGTDILGAFASGNPCLPVFAGELQCIGLGFDLAVYGDDGQSLTAAKGELVCRRSFPSVPLGFWRDSGDRRFVAAYFSRFANTWWHGDYAELTDSGGLVIHGRSDALLNPGGVRIGTAEIYRQVDQLAAVADAIVIGQRWQGDCRIVLFVRLAEGVSLSAALERQIAEQIRRHTTQRHVPAKIIQVADIPRTMSGKLAEVAVRKVVHGEPLDNLEALANPESLQYYRQLAALSDSPRGLP</sequence>
<dbReference type="AlphaFoldDB" id="A0A3N2DDR7"/>
<dbReference type="PANTHER" id="PTHR42921:SF1">
    <property type="entry name" value="ACETOACETYL-COA SYNTHETASE"/>
    <property type="match status" value="1"/>
</dbReference>
<dbReference type="InterPro" id="IPR025110">
    <property type="entry name" value="AMP-bd_C"/>
</dbReference>
<name>A0A3N2DDR7_9GAMM</name>
<comment type="caution">
    <text evidence="7">The sequence shown here is derived from an EMBL/GenBank/DDBJ whole genome shotgun (WGS) entry which is preliminary data.</text>
</comment>
<dbReference type="Gene3D" id="3.30.300.30">
    <property type="match status" value="1"/>
</dbReference>
<dbReference type="EMBL" id="RKHR01000008">
    <property type="protein sequence ID" value="ROR97923.1"/>
    <property type="molecule type" value="Genomic_DNA"/>
</dbReference>
<dbReference type="InterPro" id="IPR020845">
    <property type="entry name" value="AMP-binding_CS"/>
</dbReference>
<keyword evidence="4" id="KW-0067">ATP-binding</keyword>
<evidence type="ECO:0000313" key="8">
    <source>
        <dbReference type="Proteomes" id="UP000275394"/>
    </source>
</evidence>
<dbReference type="Pfam" id="PF00501">
    <property type="entry name" value="AMP-binding"/>
    <property type="match status" value="1"/>
</dbReference>
<organism evidence="7 8">
    <name type="scientific">Sinobacterium caligoides</name>
    <dbReference type="NCBI Taxonomy" id="933926"/>
    <lineage>
        <taxon>Bacteria</taxon>
        <taxon>Pseudomonadati</taxon>
        <taxon>Pseudomonadota</taxon>
        <taxon>Gammaproteobacteria</taxon>
        <taxon>Cellvibrionales</taxon>
        <taxon>Spongiibacteraceae</taxon>
        <taxon>Sinobacterium</taxon>
    </lineage>
</organism>
<feature type="domain" description="AMP-binding enzyme C-terminal" evidence="6">
    <location>
        <begin position="542"/>
        <end position="611"/>
    </location>
</feature>
<evidence type="ECO:0000256" key="3">
    <source>
        <dbReference type="ARBA" id="ARBA00022741"/>
    </source>
</evidence>
<dbReference type="GO" id="GO:0006629">
    <property type="term" value="P:lipid metabolic process"/>
    <property type="evidence" value="ECO:0007669"/>
    <property type="project" value="InterPro"/>
</dbReference>
<dbReference type="Pfam" id="PF13193">
    <property type="entry name" value="AMP-binding_C"/>
    <property type="match status" value="1"/>
</dbReference>
<keyword evidence="2" id="KW-0436">Ligase</keyword>
<dbReference type="InterPro" id="IPR045851">
    <property type="entry name" value="AMP-bd_C_sf"/>
</dbReference>
<evidence type="ECO:0000256" key="1">
    <source>
        <dbReference type="ARBA" id="ARBA00006432"/>
    </source>
</evidence>
<evidence type="ECO:0000256" key="2">
    <source>
        <dbReference type="ARBA" id="ARBA00022598"/>
    </source>
</evidence>
<dbReference type="NCBIfam" id="NF002937">
    <property type="entry name" value="PRK03584.1"/>
    <property type="match status" value="1"/>
</dbReference>
<dbReference type="InterPro" id="IPR000873">
    <property type="entry name" value="AMP-dep_synth/lig_dom"/>
</dbReference>
<gene>
    <name evidence="7" type="ORF">EDC56_3592</name>
</gene>
<proteinExistence type="inferred from homology"/>